<evidence type="ECO:0000259" key="4">
    <source>
        <dbReference type="PROSITE" id="PS50026"/>
    </source>
</evidence>
<dbReference type="InterPro" id="IPR049883">
    <property type="entry name" value="NOTCH1_EGF-like"/>
</dbReference>
<dbReference type="Pfam" id="PF02010">
    <property type="entry name" value="REJ"/>
    <property type="match status" value="1"/>
</dbReference>
<organism evidence="5 6">
    <name type="scientific">Cymbomonas tetramitiformis</name>
    <dbReference type="NCBI Taxonomy" id="36881"/>
    <lineage>
        <taxon>Eukaryota</taxon>
        <taxon>Viridiplantae</taxon>
        <taxon>Chlorophyta</taxon>
        <taxon>Pyramimonadophyceae</taxon>
        <taxon>Pyramimonadales</taxon>
        <taxon>Pyramimonadaceae</taxon>
        <taxon>Cymbomonas</taxon>
    </lineage>
</organism>
<dbReference type="Proteomes" id="UP001190700">
    <property type="component" value="Unassembled WGS sequence"/>
</dbReference>
<dbReference type="InterPro" id="IPR002859">
    <property type="entry name" value="PKD/REJ-like"/>
</dbReference>
<feature type="domain" description="EGF-like" evidence="4">
    <location>
        <begin position="741"/>
        <end position="783"/>
    </location>
</feature>
<dbReference type="PANTHER" id="PTHR10199">
    <property type="entry name" value="THROMBOSPONDIN"/>
    <property type="match status" value="1"/>
</dbReference>
<dbReference type="InterPro" id="IPR000742">
    <property type="entry name" value="EGF"/>
</dbReference>
<name>A0AAE0FYX5_9CHLO</name>
<evidence type="ECO:0000256" key="1">
    <source>
        <dbReference type="ARBA" id="ARBA00022536"/>
    </source>
</evidence>
<evidence type="ECO:0000256" key="2">
    <source>
        <dbReference type="ARBA" id="ARBA00023157"/>
    </source>
</evidence>
<keyword evidence="1 3" id="KW-0245">EGF-like domain</keyword>
<proteinExistence type="predicted"/>
<dbReference type="SMART" id="SM00181">
    <property type="entry name" value="EGF"/>
    <property type="match status" value="12"/>
</dbReference>
<evidence type="ECO:0000313" key="5">
    <source>
        <dbReference type="EMBL" id="KAK3267846.1"/>
    </source>
</evidence>
<reference evidence="5 6" key="1">
    <citation type="journal article" date="2015" name="Genome Biol. Evol.">
        <title>Comparative Genomics of a Bacterivorous Green Alga Reveals Evolutionary Causalities and Consequences of Phago-Mixotrophic Mode of Nutrition.</title>
        <authorList>
            <person name="Burns J.A."/>
            <person name="Paasch A."/>
            <person name="Narechania A."/>
            <person name="Kim E."/>
        </authorList>
    </citation>
    <scope>NUCLEOTIDE SEQUENCE [LARGE SCALE GENOMIC DNA]</scope>
    <source>
        <strain evidence="5 6">PLY_AMNH</strain>
    </source>
</reference>
<dbReference type="GO" id="GO:0005509">
    <property type="term" value="F:calcium ion binding"/>
    <property type="evidence" value="ECO:0007669"/>
    <property type="project" value="InterPro"/>
</dbReference>
<protein>
    <recommendedName>
        <fullName evidence="4">EGF-like domain-containing protein</fullName>
    </recommendedName>
</protein>
<keyword evidence="6" id="KW-1185">Reference proteome</keyword>
<dbReference type="SMART" id="SM00179">
    <property type="entry name" value="EGF_CA"/>
    <property type="match status" value="8"/>
</dbReference>
<keyword evidence="2" id="KW-1015">Disulfide bond</keyword>
<dbReference type="Gene3D" id="2.10.25.10">
    <property type="entry name" value="Laminin"/>
    <property type="match status" value="8"/>
</dbReference>
<evidence type="ECO:0000313" key="6">
    <source>
        <dbReference type="Proteomes" id="UP001190700"/>
    </source>
</evidence>
<dbReference type="PROSITE" id="PS50026">
    <property type="entry name" value="EGF_3"/>
    <property type="match status" value="1"/>
</dbReference>
<sequence>MLRLLRVSAHAPASVDKSHVTVASVYSGSVHVSTSLAWTEAHIAAGASPEDFVATATSAPSQIFAASSLLSSQTISSHTIRTSFAVSAPMPESPASWVGVSPCVSSQPCFPGGAGEAAGRWGDNGAPGRLQGAGELLCACLWRGTPGSRIKGFEGDGVNCTDVDECETGVHHTETGNLTACESPLECTNLLGGFECSGCPAGYLAARPAGGRMTCVDVDECQVANGGCDFLTECGNVPGGSSCGPCPAGYTGTGVAGCVDVDECAQGDRGGCAPQARCKNLLGSSTCGPCEPVPPLGCARGGVQCGDCPEGMSGSGQTKCFDYDGCEAAPCFEGVACTDVRAPGVGAVCGDCPEGHVGDGRTCELEACLRQPFPCSLDPPVACSTIPGGGFSCGECPEGYMGDGVMCADVDECATNNGGCHSLSTCQNGVGGRACGDCPLGYNGNGYTQCLKQTLCQDDNGGCDPRTTCTDTASGAPLCGDCPAGYAGDGAAGCVDIDGCQESTCYPGVHCEDIPAPGEDEVHAGGHICGACPVGMVGDGVTCLENPCFWGNGGCDPGVSCAVSADHPAGRVCGACPVGYTDEFTGGDGTRCEPVDGCRNDPCPEHRQCTDLRADAEVALGVAYTCSPCPSGFLTVGSACEDVDECAVGNGGCWMTTTGDVRTECVNTPGGHACGGCPEGLRGSGLTGCAPTTDCADNNGGCWVGTGTATGSSVACTQTELGSVCGECPAGFEGDGAGCADIDGCALHPCFPGVECTDRPAPSLGFTCGACPEGYHGSGERCTLCRMLVGIEYTTAVHGKVVRAGWHRGERELIGGKNNGLDNPECVNAQSDALPHLLVRSGARPLATGTLYLSGASVGEGVHFSWRGASSDGSVLALDASRNKADTYTLNVPKADLVVGRTYTFRLEASLAGNPLVAASASAEFFVDSQPLVVVVQGGDTLTGEGSPVTLNASMSIDPDGKEGEIAFTWRCFVAAATSEECRHVNGTALAPVLRGPVVALLLEGTVPARSYTFIVAGRKGARLTEVSTRVSIITGMPPVAEIEPLTTKVAGISGQAVGVLCR</sequence>
<dbReference type="InterPro" id="IPR001881">
    <property type="entry name" value="EGF-like_Ca-bd_dom"/>
</dbReference>
<comment type="caution">
    <text evidence="3">Lacks conserved residue(s) required for the propagation of feature annotation.</text>
</comment>
<dbReference type="AlphaFoldDB" id="A0AAE0FYX5"/>
<accession>A0AAE0FYX5</accession>
<comment type="caution">
    <text evidence="5">The sequence shown here is derived from an EMBL/GenBank/DDBJ whole genome shotgun (WGS) entry which is preliminary data.</text>
</comment>
<dbReference type="EMBL" id="LGRX02012169">
    <property type="protein sequence ID" value="KAK3267846.1"/>
    <property type="molecule type" value="Genomic_DNA"/>
</dbReference>
<dbReference type="Pfam" id="PF07645">
    <property type="entry name" value="EGF_CA"/>
    <property type="match status" value="5"/>
</dbReference>
<evidence type="ECO:0000256" key="3">
    <source>
        <dbReference type="PROSITE-ProRule" id="PRU00076"/>
    </source>
</evidence>
<dbReference type="PANTHER" id="PTHR10199:SF110">
    <property type="entry name" value="TSP C-TERMINAL DOMAIN-CONTAINING PROTEIN"/>
    <property type="match status" value="1"/>
</dbReference>
<gene>
    <name evidence="5" type="ORF">CYMTET_23623</name>
</gene>